<dbReference type="GO" id="GO:0003824">
    <property type="term" value="F:catalytic activity"/>
    <property type="evidence" value="ECO:0007669"/>
    <property type="project" value="InterPro"/>
</dbReference>
<comment type="caution">
    <text evidence="2">The sequence shown here is derived from an EMBL/GenBank/DDBJ whole genome shotgun (WGS) entry which is preliminary data.</text>
</comment>
<dbReference type="EMBL" id="LAZR01026992">
    <property type="protein sequence ID" value="KKL67081.1"/>
    <property type="molecule type" value="Genomic_DNA"/>
</dbReference>
<name>A0A0F9ELC0_9ZZZZ</name>
<feature type="non-terminal residue" evidence="2">
    <location>
        <position position="98"/>
    </location>
</feature>
<gene>
    <name evidence="2" type="ORF">LCGC14_2138540</name>
</gene>
<dbReference type="AlphaFoldDB" id="A0A0F9ELC0"/>
<evidence type="ECO:0000259" key="1">
    <source>
        <dbReference type="Pfam" id="PF02538"/>
    </source>
</evidence>
<feature type="domain" description="Hydantoinase B/oxoprolinase" evidence="1">
    <location>
        <begin position="7"/>
        <end position="97"/>
    </location>
</feature>
<proteinExistence type="predicted"/>
<protein>
    <recommendedName>
        <fullName evidence="1">Hydantoinase B/oxoprolinase domain-containing protein</fullName>
    </recommendedName>
</protein>
<evidence type="ECO:0000313" key="2">
    <source>
        <dbReference type="EMBL" id="KKL67081.1"/>
    </source>
</evidence>
<dbReference type="Pfam" id="PF02538">
    <property type="entry name" value="Hydantoinase_B"/>
    <property type="match status" value="1"/>
</dbReference>
<sequence length="98" mass="10678">MSIETYDPILAQVIQRRMEAICKEAAITLNRTSGSPIVTEGNDFSNSLIGTAGETLAYSSYLPPHFVSGMNAIRDLFRSISPDDIQPGDHFAANDPFT</sequence>
<reference evidence="2" key="1">
    <citation type="journal article" date="2015" name="Nature">
        <title>Complex archaea that bridge the gap between prokaryotes and eukaryotes.</title>
        <authorList>
            <person name="Spang A."/>
            <person name="Saw J.H."/>
            <person name="Jorgensen S.L."/>
            <person name="Zaremba-Niedzwiedzka K."/>
            <person name="Martijn J."/>
            <person name="Lind A.E."/>
            <person name="van Eijk R."/>
            <person name="Schleper C."/>
            <person name="Guy L."/>
            <person name="Ettema T.J."/>
        </authorList>
    </citation>
    <scope>NUCLEOTIDE SEQUENCE</scope>
</reference>
<dbReference type="InterPro" id="IPR003692">
    <property type="entry name" value="Hydantoinase_B"/>
</dbReference>
<accession>A0A0F9ELC0</accession>
<organism evidence="2">
    <name type="scientific">marine sediment metagenome</name>
    <dbReference type="NCBI Taxonomy" id="412755"/>
    <lineage>
        <taxon>unclassified sequences</taxon>
        <taxon>metagenomes</taxon>
        <taxon>ecological metagenomes</taxon>
    </lineage>
</organism>